<organism evidence="3">
    <name type="scientific">Medioppia subpectinata</name>
    <dbReference type="NCBI Taxonomy" id="1979941"/>
    <lineage>
        <taxon>Eukaryota</taxon>
        <taxon>Metazoa</taxon>
        <taxon>Ecdysozoa</taxon>
        <taxon>Arthropoda</taxon>
        <taxon>Chelicerata</taxon>
        <taxon>Arachnida</taxon>
        <taxon>Acari</taxon>
        <taxon>Acariformes</taxon>
        <taxon>Sarcoptiformes</taxon>
        <taxon>Oribatida</taxon>
        <taxon>Brachypylina</taxon>
        <taxon>Oppioidea</taxon>
        <taxon>Oppiidae</taxon>
        <taxon>Medioppia</taxon>
    </lineage>
</organism>
<feature type="transmembrane region" description="Helical" evidence="2">
    <location>
        <begin position="48"/>
        <end position="72"/>
    </location>
</feature>
<evidence type="ECO:0000256" key="2">
    <source>
        <dbReference type="SAM" id="Phobius"/>
    </source>
</evidence>
<feature type="region of interest" description="Disordered" evidence="1">
    <location>
        <begin position="123"/>
        <end position="143"/>
    </location>
</feature>
<accession>A0A7R9KLD8</accession>
<dbReference type="EMBL" id="CAJPIZ010002963">
    <property type="protein sequence ID" value="CAG2105734.1"/>
    <property type="molecule type" value="Genomic_DNA"/>
</dbReference>
<evidence type="ECO:0000313" key="3">
    <source>
        <dbReference type="EMBL" id="CAD7625304.1"/>
    </source>
</evidence>
<sequence length="143" mass="16330">MIAQHFIRSPSVRQKLEDRYAGLELLSGLLIAILIILTIFIISSMTGLLSLVLIVVLMALLVVFLGLGYWAYERKRRMQDSSISCPLTTDQMNILGLSYRPTTIPVHHNHHHDYHLQPPQHYKSHPNSIHSSSIHSSIIHNKY</sequence>
<keyword evidence="4" id="KW-1185">Reference proteome</keyword>
<evidence type="ECO:0000313" key="4">
    <source>
        <dbReference type="Proteomes" id="UP000759131"/>
    </source>
</evidence>
<protein>
    <submittedName>
        <fullName evidence="3">Uncharacterized protein</fullName>
    </submittedName>
</protein>
<keyword evidence="2" id="KW-0472">Membrane</keyword>
<name>A0A7R9KLD8_9ACAR</name>
<proteinExistence type="predicted"/>
<feature type="compositionally biased region" description="Low complexity" evidence="1">
    <location>
        <begin position="125"/>
        <end position="143"/>
    </location>
</feature>
<evidence type="ECO:0000256" key="1">
    <source>
        <dbReference type="SAM" id="MobiDB-lite"/>
    </source>
</evidence>
<dbReference type="AlphaFoldDB" id="A0A7R9KLD8"/>
<keyword evidence="2" id="KW-1133">Transmembrane helix</keyword>
<dbReference type="OrthoDB" id="6516502at2759"/>
<keyword evidence="2" id="KW-0812">Transmembrane</keyword>
<dbReference type="EMBL" id="OC857538">
    <property type="protein sequence ID" value="CAD7625304.1"/>
    <property type="molecule type" value="Genomic_DNA"/>
</dbReference>
<dbReference type="Proteomes" id="UP000759131">
    <property type="component" value="Unassembled WGS sequence"/>
</dbReference>
<reference evidence="3" key="1">
    <citation type="submission" date="2020-11" db="EMBL/GenBank/DDBJ databases">
        <authorList>
            <person name="Tran Van P."/>
        </authorList>
    </citation>
    <scope>NUCLEOTIDE SEQUENCE</scope>
</reference>
<gene>
    <name evidence="3" type="ORF">OSB1V03_LOCUS5739</name>
</gene>
<feature type="transmembrane region" description="Helical" evidence="2">
    <location>
        <begin position="21"/>
        <end position="42"/>
    </location>
</feature>